<evidence type="ECO:0000313" key="2">
    <source>
        <dbReference type="Proteomes" id="UP000321249"/>
    </source>
</evidence>
<comment type="caution">
    <text evidence="1">The sequence shown here is derived from an EMBL/GenBank/DDBJ whole genome shotgun (WGS) entry which is preliminary data.</text>
</comment>
<dbReference type="RefSeq" id="WP_158635945.1">
    <property type="nucleotide sequence ID" value="NZ_VOQQ01000001.1"/>
</dbReference>
<sequence length="275" mass="31095">MRQLSYRFDQVYVLTTQRIDLERWPNIAELGWKAHRGHDLFQGLATTSLAVGAGVDPQWNLPCKRSIALLHARTHGFRIALLVDDDVWPISCADVELFARVENGILGRPPTSAADLSVIEAWCGLRDPHCFPNGNYLFFDGTAALGFFPKVYNDDWLFVTSSVAAQPATLPFGALRHGARPIDPLERVAQQEFGETLVKGLCDPGALPLDQAFWRRIYELRSRFLENLAQRQISLTRGRIVAEALRALSRFTPDDLLLWCDAFRRDLECWTQDGK</sequence>
<dbReference type="EMBL" id="VOQQ01000001">
    <property type="protein sequence ID" value="TXC64681.1"/>
    <property type="molecule type" value="Genomic_DNA"/>
</dbReference>
<protein>
    <recommendedName>
        <fullName evidence="3">Glycosyltransferase family 2 protein</fullName>
    </recommendedName>
</protein>
<evidence type="ECO:0000313" key="1">
    <source>
        <dbReference type="EMBL" id="TXC64681.1"/>
    </source>
</evidence>
<dbReference type="Proteomes" id="UP000321249">
    <property type="component" value="Unassembled WGS sequence"/>
</dbReference>
<name>A0A5C6TXS4_9SPHN</name>
<reference evidence="1 2" key="1">
    <citation type="journal article" date="2015" name="J. Microbiol.">
        <title>Sphingosinicella ginsenosidimutans sp. nov., with ginsenoside converting activity.</title>
        <authorList>
            <person name="Kim J.K."/>
            <person name="Kang M.S."/>
            <person name="Park S.C."/>
            <person name="Kim K.M."/>
            <person name="Choi K."/>
            <person name="Yoon M.H."/>
            <person name="Im W.T."/>
        </authorList>
    </citation>
    <scope>NUCLEOTIDE SEQUENCE [LARGE SCALE GENOMIC DNA]</scope>
    <source>
        <strain evidence="1 2">BS-11</strain>
    </source>
</reference>
<dbReference type="OrthoDB" id="3211607at2"/>
<accession>A0A5C6TXS4</accession>
<dbReference type="AlphaFoldDB" id="A0A5C6TXS4"/>
<organism evidence="1 2">
    <name type="scientific">Allosphingosinicella ginsenosidimutans</name>
    <dbReference type="NCBI Taxonomy" id="1176539"/>
    <lineage>
        <taxon>Bacteria</taxon>
        <taxon>Pseudomonadati</taxon>
        <taxon>Pseudomonadota</taxon>
        <taxon>Alphaproteobacteria</taxon>
        <taxon>Sphingomonadales</taxon>
        <taxon>Sphingomonadaceae</taxon>
        <taxon>Allosphingosinicella</taxon>
    </lineage>
</organism>
<keyword evidence="2" id="KW-1185">Reference proteome</keyword>
<proteinExistence type="predicted"/>
<evidence type="ECO:0008006" key="3">
    <source>
        <dbReference type="Google" id="ProtNLM"/>
    </source>
</evidence>
<gene>
    <name evidence="1" type="ORF">FRZ32_14110</name>
</gene>